<evidence type="ECO:0000313" key="3">
    <source>
        <dbReference type="Proteomes" id="UP000288983"/>
    </source>
</evidence>
<accession>A0A443ZQJ2</accession>
<protein>
    <submittedName>
        <fullName evidence="2">DUF2790 domain-containing protein</fullName>
    </submittedName>
</protein>
<dbReference type="AlphaFoldDB" id="A0A443ZQJ2"/>
<dbReference type="Proteomes" id="UP000288983">
    <property type="component" value="Unassembled WGS sequence"/>
</dbReference>
<gene>
    <name evidence="2" type="ORF">DM813_19440</name>
</gene>
<proteinExistence type="predicted"/>
<dbReference type="OrthoDB" id="6903098at2"/>
<reference evidence="2 3" key="1">
    <citation type="submission" date="2018-06" db="EMBL/GenBank/DDBJ databases">
        <title>Bacteria isolated from soil of Wuhan.</title>
        <authorList>
            <person name="Wei X."/>
            <person name="Chunhua H."/>
        </authorList>
    </citation>
    <scope>NUCLEOTIDE SEQUENCE [LARGE SCALE GENOMIC DNA]</scope>
    <source>
        <strain evidence="3">xwS2</strain>
    </source>
</reference>
<dbReference type="RefSeq" id="WP_128324959.1">
    <property type="nucleotide sequence ID" value="NZ_QJRG01000047.1"/>
</dbReference>
<dbReference type="InterPro" id="IPR021245">
    <property type="entry name" value="DUF2790"/>
</dbReference>
<dbReference type="Gene3D" id="2.30.140.50">
    <property type="entry name" value="Protein of unknown function DUF2790"/>
    <property type="match status" value="1"/>
</dbReference>
<evidence type="ECO:0000313" key="2">
    <source>
        <dbReference type="EMBL" id="RWU21357.1"/>
    </source>
</evidence>
<comment type="caution">
    <text evidence="2">The sequence shown here is derived from an EMBL/GenBank/DDBJ whole genome shotgun (WGS) entry which is preliminary data.</text>
</comment>
<organism evidence="2 3">
    <name type="scientific">Pseudomonas alkylphenolica</name>
    <dbReference type="NCBI Taxonomy" id="237609"/>
    <lineage>
        <taxon>Bacteria</taxon>
        <taxon>Pseudomonadati</taxon>
        <taxon>Pseudomonadota</taxon>
        <taxon>Gammaproteobacteria</taxon>
        <taxon>Pseudomonadales</taxon>
        <taxon>Pseudomonadaceae</taxon>
        <taxon>Pseudomonas</taxon>
    </lineage>
</organism>
<dbReference type="Pfam" id="PF10976">
    <property type="entry name" value="DUF2790"/>
    <property type="match status" value="1"/>
</dbReference>
<feature type="chain" id="PRO_5019091014" evidence="1">
    <location>
        <begin position="20"/>
        <end position="82"/>
    </location>
</feature>
<evidence type="ECO:0000256" key="1">
    <source>
        <dbReference type="SAM" id="SignalP"/>
    </source>
</evidence>
<dbReference type="EMBL" id="QJRG01000047">
    <property type="protein sequence ID" value="RWU21357.1"/>
    <property type="molecule type" value="Genomic_DNA"/>
</dbReference>
<name>A0A443ZQJ2_9PSED</name>
<keyword evidence="1" id="KW-0732">Signal</keyword>
<sequence length="82" mass="8877">MNKSFTFVMLMLAASPVLAVDSQAVADTQYQCGMHLDIAEVVSITTTPSDDAVYPATLEYIDPQGQTNRLVYSVTDTSWGGQ</sequence>
<feature type="signal peptide" evidence="1">
    <location>
        <begin position="1"/>
        <end position="19"/>
    </location>
</feature>